<name>A0A116MJE6_STRSU</name>
<feature type="transmembrane region" description="Helical" evidence="1">
    <location>
        <begin position="198"/>
        <end position="218"/>
    </location>
</feature>
<feature type="transmembrane region" description="Helical" evidence="1">
    <location>
        <begin position="153"/>
        <end position="170"/>
    </location>
</feature>
<evidence type="ECO:0000313" key="3">
    <source>
        <dbReference type="Proteomes" id="UP000074356"/>
    </source>
</evidence>
<keyword evidence="1" id="KW-1133">Transmembrane helix</keyword>
<dbReference type="RefSeq" id="WP_044682709.1">
    <property type="nucleotide sequence ID" value="NZ_CEHN01000056.1"/>
</dbReference>
<dbReference type="Proteomes" id="UP000074356">
    <property type="component" value="Unassembled WGS sequence"/>
</dbReference>
<keyword evidence="1" id="KW-0812">Transmembrane</keyword>
<keyword evidence="1" id="KW-0472">Membrane</keyword>
<feature type="transmembrane region" description="Helical" evidence="1">
    <location>
        <begin position="93"/>
        <end position="113"/>
    </location>
</feature>
<gene>
    <name evidence="2" type="ORF">ERS132440_00899</name>
</gene>
<feature type="transmembrane region" description="Helical" evidence="1">
    <location>
        <begin position="52"/>
        <end position="73"/>
    </location>
</feature>
<organism evidence="2 3">
    <name type="scientific">Streptococcus suis</name>
    <dbReference type="NCBI Taxonomy" id="1307"/>
    <lineage>
        <taxon>Bacteria</taxon>
        <taxon>Bacillati</taxon>
        <taxon>Bacillota</taxon>
        <taxon>Bacilli</taxon>
        <taxon>Lactobacillales</taxon>
        <taxon>Streptococcaceae</taxon>
        <taxon>Streptococcus</taxon>
    </lineage>
</organism>
<reference evidence="2 3" key="1">
    <citation type="submission" date="2016-02" db="EMBL/GenBank/DDBJ databases">
        <authorList>
            <consortium name="Pathogen Informatics"/>
        </authorList>
    </citation>
    <scope>NUCLEOTIDE SEQUENCE [LARGE SCALE GENOMIC DNA]</scope>
    <source>
        <strain evidence="2 3">LSS78</strain>
    </source>
</reference>
<evidence type="ECO:0000256" key="1">
    <source>
        <dbReference type="SAM" id="Phobius"/>
    </source>
</evidence>
<feature type="transmembrane region" description="Helical" evidence="1">
    <location>
        <begin position="125"/>
        <end position="147"/>
    </location>
</feature>
<evidence type="ECO:0000313" key="2">
    <source>
        <dbReference type="EMBL" id="CYV50857.1"/>
    </source>
</evidence>
<protein>
    <submittedName>
        <fullName evidence="2">Uncharacterized protein</fullName>
    </submittedName>
</protein>
<sequence>MKKKSIFKASFEESLNLEDDGFLQYQKRDVFSKLDKSYRKGRPTVGLHIQNIILVLLGPIAINFMILVFSLSLHDSKPKDLTIPVSKYPFLTAEVYLIGLLIWLLLVLIGKFFRRTYILPYRNHFHVITFLVWLSLEFNLLAIDIFFTTLSNIGVIALYVFISLLVYLMIRKEIKYLEKRLYNASSESLLLDRIVKILSTYGTSILGIALLVKIIFGGQLSKISDSMKGVGFLLMWIILNIAVIALIIFMEFPSYLQAYYKWKYPEEYREWEGKSLEEWYGKRYLKKHPELLEKEDYNQTHVHKEDTI</sequence>
<accession>A0A116MJE6</accession>
<feature type="transmembrane region" description="Helical" evidence="1">
    <location>
        <begin position="230"/>
        <end position="252"/>
    </location>
</feature>
<dbReference type="AlphaFoldDB" id="A0A116MJE6"/>
<proteinExistence type="predicted"/>
<dbReference type="EMBL" id="FIIB01000006">
    <property type="protein sequence ID" value="CYV50857.1"/>
    <property type="molecule type" value="Genomic_DNA"/>
</dbReference>